<gene>
    <name evidence="2" type="ORF">GXP70_05615</name>
</gene>
<keyword evidence="3" id="KW-1185">Reference proteome</keyword>
<dbReference type="EMBL" id="CP048209">
    <property type="protein sequence ID" value="QHT59482.1"/>
    <property type="molecule type" value="Genomic_DNA"/>
</dbReference>
<name>A0A6C0FTY6_9BACL</name>
<proteinExistence type="predicted"/>
<dbReference type="Pfam" id="PF14338">
    <property type="entry name" value="Mrr_N"/>
    <property type="match status" value="1"/>
</dbReference>
<accession>A0A6C0FTY6</accession>
<evidence type="ECO:0000313" key="2">
    <source>
        <dbReference type="EMBL" id="QHT59482.1"/>
    </source>
</evidence>
<protein>
    <recommendedName>
        <fullName evidence="1">Restriction system protein Mrr-like N-terminal domain-containing protein</fullName>
    </recommendedName>
</protein>
<evidence type="ECO:0000313" key="3">
    <source>
        <dbReference type="Proteomes" id="UP000476064"/>
    </source>
</evidence>
<dbReference type="InterPro" id="IPR025745">
    <property type="entry name" value="Mrr-like_N_dom"/>
</dbReference>
<feature type="domain" description="Restriction system protein Mrr-like N-terminal" evidence="1">
    <location>
        <begin position="24"/>
        <end position="109"/>
    </location>
</feature>
<sequence>MAAYPGPVFEPFCEVNLLSGMPDYRGFLVPLLELLDDGRPRTMQAIFDGLALALNLSASDRSELVQCGRQYTYKNRIIAARTYLLRARFIAYATNDAIIVTEQGRRFLSASLPRSYSSPVT</sequence>
<dbReference type="Proteomes" id="UP000476064">
    <property type="component" value="Chromosome"/>
</dbReference>
<dbReference type="RefSeq" id="WP_162355548.1">
    <property type="nucleotide sequence ID" value="NZ_CP048209.1"/>
</dbReference>
<organism evidence="2 3">
    <name type="scientific">Paenibacillus lycopersici</name>
    <dbReference type="NCBI Taxonomy" id="2704462"/>
    <lineage>
        <taxon>Bacteria</taxon>
        <taxon>Bacillati</taxon>
        <taxon>Bacillota</taxon>
        <taxon>Bacilli</taxon>
        <taxon>Bacillales</taxon>
        <taxon>Paenibacillaceae</taxon>
        <taxon>Paenibacillus</taxon>
    </lineage>
</organism>
<dbReference type="KEGG" id="plyc:GXP70_05615"/>
<evidence type="ECO:0000259" key="1">
    <source>
        <dbReference type="Pfam" id="PF14338"/>
    </source>
</evidence>
<dbReference type="AlphaFoldDB" id="A0A6C0FTY6"/>
<reference evidence="2 3" key="1">
    <citation type="submission" date="2020-01" db="EMBL/GenBank/DDBJ databases">
        <title>Paenibacillus sp. nov., isolated from tomato rhizosphere.</title>
        <authorList>
            <person name="Weon H.-Y."/>
            <person name="Lee S.A."/>
        </authorList>
    </citation>
    <scope>NUCLEOTIDE SEQUENCE [LARGE SCALE GENOMIC DNA]</scope>
    <source>
        <strain evidence="2 3">12200R-189</strain>
    </source>
</reference>